<dbReference type="AlphaFoldDB" id="A0A0F9BFW5"/>
<dbReference type="EMBL" id="LAZR01049482">
    <property type="protein sequence ID" value="KKK89539.1"/>
    <property type="molecule type" value="Genomic_DNA"/>
</dbReference>
<gene>
    <name evidence="1" type="ORF">LCGC14_2732070</name>
</gene>
<sequence length="104" mass="12247">MLRPVFTNSAFIRYDCEQQIREEYKVENNVLKKLAIQYLPRFGNIAVHMGFVTAKQLKQAMVEQVEDEIFDRPHRLIGNILLENGWITDEQIDIVLNELFKGHD</sequence>
<reference evidence="1" key="1">
    <citation type="journal article" date="2015" name="Nature">
        <title>Complex archaea that bridge the gap between prokaryotes and eukaryotes.</title>
        <authorList>
            <person name="Spang A."/>
            <person name="Saw J.H."/>
            <person name="Jorgensen S.L."/>
            <person name="Zaremba-Niedzwiedzka K."/>
            <person name="Martijn J."/>
            <person name="Lind A.E."/>
            <person name="van Eijk R."/>
            <person name="Schleper C."/>
            <person name="Guy L."/>
            <person name="Ettema T.J."/>
        </authorList>
    </citation>
    <scope>NUCLEOTIDE SEQUENCE</scope>
</reference>
<accession>A0A0F9BFW5</accession>
<protein>
    <submittedName>
        <fullName evidence="1">Uncharacterized protein</fullName>
    </submittedName>
</protein>
<proteinExistence type="predicted"/>
<comment type="caution">
    <text evidence="1">The sequence shown here is derived from an EMBL/GenBank/DDBJ whole genome shotgun (WGS) entry which is preliminary data.</text>
</comment>
<evidence type="ECO:0000313" key="1">
    <source>
        <dbReference type="EMBL" id="KKK89539.1"/>
    </source>
</evidence>
<organism evidence="1">
    <name type="scientific">marine sediment metagenome</name>
    <dbReference type="NCBI Taxonomy" id="412755"/>
    <lineage>
        <taxon>unclassified sequences</taxon>
        <taxon>metagenomes</taxon>
        <taxon>ecological metagenomes</taxon>
    </lineage>
</organism>
<name>A0A0F9BFW5_9ZZZZ</name>